<evidence type="ECO:0000256" key="2">
    <source>
        <dbReference type="ARBA" id="ARBA00010782"/>
    </source>
</evidence>
<dbReference type="AlphaFoldDB" id="A0AAW0W973"/>
<dbReference type="PANTHER" id="PTHR12728">
    <property type="entry name" value="BRIX DOMAIN CONTAINING PROTEIN"/>
    <property type="match status" value="1"/>
</dbReference>
<dbReference type="EMBL" id="JARKIK010000078">
    <property type="protein sequence ID" value="KAK8726866.1"/>
    <property type="molecule type" value="Genomic_DNA"/>
</dbReference>
<dbReference type="SMART" id="SM00879">
    <property type="entry name" value="Brix"/>
    <property type="match status" value="1"/>
</dbReference>
<dbReference type="PROSITE" id="PS50833">
    <property type="entry name" value="BRIX"/>
    <property type="match status" value="1"/>
</dbReference>
<dbReference type="PANTHER" id="PTHR12728:SF0">
    <property type="entry name" value="RIBOSOME PRODUCTION FACTOR 2 HOMOLOG"/>
    <property type="match status" value="1"/>
</dbReference>
<evidence type="ECO:0000256" key="1">
    <source>
        <dbReference type="ARBA" id="ARBA00004604"/>
    </source>
</evidence>
<feature type="region of interest" description="Disordered" evidence="7">
    <location>
        <begin position="269"/>
        <end position="312"/>
    </location>
</feature>
<dbReference type="InterPro" id="IPR007109">
    <property type="entry name" value="Brix"/>
</dbReference>
<evidence type="ECO:0000313" key="10">
    <source>
        <dbReference type="Proteomes" id="UP001445076"/>
    </source>
</evidence>
<accession>A0AAW0W973</accession>
<evidence type="ECO:0000256" key="6">
    <source>
        <dbReference type="RuleBase" id="RU367086"/>
    </source>
</evidence>
<keyword evidence="4 6" id="KW-0539">Nucleus</keyword>
<keyword evidence="10" id="KW-1185">Reference proteome</keyword>
<comment type="caution">
    <text evidence="9">The sequence shown here is derived from an EMBL/GenBank/DDBJ whole genome shotgun (WGS) entry which is preliminary data.</text>
</comment>
<evidence type="ECO:0000256" key="3">
    <source>
        <dbReference type="ARBA" id="ARBA00020387"/>
    </source>
</evidence>
<dbReference type="Pfam" id="PF04427">
    <property type="entry name" value="Brix"/>
    <property type="match status" value="1"/>
</dbReference>
<evidence type="ECO:0000256" key="5">
    <source>
        <dbReference type="ARBA" id="ARBA00030889"/>
    </source>
</evidence>
<reference evidence="9 10" key="1">
    <citation type="journal article" date="2024" name="BMC Genomics">
        <title>Genome assembly of redclaw crayfish (Cherax quadricarinatus) provides insights into its immune adaptation and hypoxia tolerance.</title>
        <authorList>
            <person name="Liu Z."/>
            <person name="Zheng J."/>
            <person name="Li H."/>
            <person name="Fang K."/>
            <person name="Wang S."/>
            <person name="He J."/>
            <person name="Zhou D."/>
            <person name="Weng S."/>
            <person name="Chi M."/>
            <person name="Gu Z."/>
            <person name="He J."/>
            <person name="Li F."/>
            <person name="Wang M."/>
        </authorList>
    </citation>
    <scope>NUCLEOTIDE SEQUENCE [LARGE SCALE GENOMIC DNA]</scope>
    <source>
        <strain evidence="9">ZL_2023a</strain>
    </source>
</reference>
<evidence type="ECO:0000256" key="7">
    <source>
        <dbReference type="SAM" id="MobiDB-lite"/>
    </source>
</evidence>
<dbReference type="InterPro" id="IPR039770">
    <property type="entry name" value="Rpf2"/>
</dbReference>
<evidence type="ECO:0000259" key="8">
    <source>
        <dbReference type="PROSITE" id="PS50833"/>
    </source>
</evidence>
<feature type="domain" description="Brix" evidence="8">
    <location>
        <begin position="31"/>
        <end position="234"/>
    </location>
</feature>
<proteinExistence type="inferred from homology"/>
<dbReference type="Proteomes" id="UP001445076">
    <property type="component" value="Unassembled WGS sequence"/>
</dbReference>
<comment type="subcellular location">
    <subcellularLocation>
        <location evidence="1 6">Nucleus</location>
        <location evidence="1 6">Nucleolus</location>
    </subcellularLocation>
</comment>
<comment type="similarity">
    <text evidence="2 6">Belongs to the RPF2 family.</text>
</comment>
<dbReference type="GO" id="GO:0000463">
    <property type="term" value="P:maturation of LSU-rRNA from tricistronic rRNA transcript (SSU-rRNA, 5.8S rRNA, LSU-rRNA)"/>
    <property type="evidence" value="ECO:0007669"/>
    <property type="project" value="TreeGrafter"/>
</dbReference>
<evidence type="ECO:0000313" key="9">
    <source>
        <dbReference type="EMBL" id="KAK8726866.1"/>
    </source>
</evidence>
<name>A0AAW0W973_CHEQU</name>
<feature type="compositionally biased region" description="Basic and acidic residues" evidence="7">
    <location>
        <begin position="284"/>
        <end position="295"/>
    </location>
</feature>
<protein>
    <recommendedName>
        <fullName evidence="3 6">Ribosome production factor 2 homolog</fullName>
    </recommendedName>
    <alternativeName>
        <fullName evidence="5 6">Ribosome biogenesis protein RPF2 homolog</fullName>
    </alternativeName>
</protein>
<dbReference type="GO" id="GO:0000027">
    <property type="term" value="P:ribosomal large subunit assembly"/>
    <property type="evidence" value="ECO:0007669"/>
    <property type="project" value="InterPro"/>
</dbReference>
<organism evidence="9 10">
    <name type="scientific">Cherax quadricarinatus</name>
    <name type="common">Australian red claw crayfish</name>
    <dbReference type="NCBI Taxonomy" id="27406"/>
    <lineage>
        <taxon>Eukaryota</taxon>
        <taxon>Metazoa</taxon>
        <taxon>Ecdysozoa</taxon>
        <taxon>Arthropoda</taxon>
        <taxon>Crustacea</taxon>
        <taxon>Multicrustacea</taxon>
        <taxon>Malacostraca</taxon>
        <taxon>Eumalacostraca</taxon>
        <taxon>Eucarida</taxon>
        <taxon>Decapoda</taxon>
        <taxon>Pleocyemata</taxon>
        <taxon>Astacidea</taxon>
        <taxon>Parastacoidea</taxon>
        <taxon>Parastacidae</taxon>
        <taxon>Cherax</taxon>
    </lineage>
</organism>
<evidence type="ECO:0000256" key="4">
    <source>
        <dbReference type="ARBA" id="ARBA00023242"/>
    </source>
</evidence>
<dbReference type="GO" id="GO:0019843">
    <property type="term" value="F:rRNA binding"/>
    <property type="evidence" value="ECO:0007669"/>
    <property type="project" value="UniProtKB-UniRule"/>
</dbReference>
<dbReference type="GO" id="GO:0005730">
    <property type="term" value="C:nucleolus"/>
    <property type="evidence" value="ECO:0007669"/>
    <property type="project" value="UniProtKB-SubCell"/>
</dbReference>
<gene>
    <name evidence="9" type="ORF">OTU49_010100</name>
</gene>
<sequence>MTVMKRVVKPRTRRAKRGLEHRAPKITENTKQCLFFYGTKTSDSVRQCLKNFYSFKKQDGKYLQKKKRYLPFEDILPIEHLSQKYDASLFCTASHTKKRPNNIILGRMYDHHLLDMVELGLENYRALAEFKNEKISAGTKPCMVFCGTQFEDVTEFRKLKNLLIDFFRGVEAQAVRLQGFEHALQFTAIEGKVLFRSYRILLKKSGTRIPRVELEEIGPSLTLSLRRNKFASEDLMKRACRQPKQLKPKKVKNINRDVFGTKLGRVHMTKQDLGKLQTRKMKGLKKETNDKKENSESSNQEASASGPVDVDQ</sequence>